<dbReference type="NCBIfam" id="TIGR00750">
    <property type="entry name" value="lao"/>
    <property type="match status" value="1"/>
</dbReference>
<accession>A0A0C2JPW3</accession>
<dbReference type="PANTHER" id="PTHR23408">
    <property type="entry name" value="METHYLMALONYL-COA MUTASE"/>
    <property type="match status" value="1"/>
</dbReference>
<dbReference type="SUPFAM" id="SSF52540">
    <property type="entry name" value="P-loop containing nucleoside triphosphate hydrolases"/>
    <property type="match status" value="1"/>
</dbReference>
<dbReference type="GO" id="GO:0003924">
    <property type="term" value="F:GTPase activity"/>
    <property type="evidence" value="ECO:0007669"/>
    <property type="project" value="InterPro"/>
</dbReference>
<evidence type="ECO:0000256" key="1">
    <source>
        <dbReference type="ARBA" id="ARBA00009625"/>
    </source>
</evidence>
<dbReference type="AlphaFoldDB" id="A0A0C2JPW3"/>
<keyword evidence="3" id="KW-1185">Reference proteome</keyword>
<dbReference type="Gene3D" id="3.40.50.300">
    <property type="entry name" value="P-loop containing nucleotide triphosphate hydrolases"/>
    <property type="match status" value="1"/>
</dbReference>
<dbReference type="NCBIfam" id="NF006958">
    <property type="entry name" value="PRK09435.1"/>
    <property type="match status" value="1"/>
</dbReference>
<organism evidence="2 3">
    <name type="scientific">Thelohanellus kitauei</name>
    <name type="common">Myxosporean</name>
    <dbReference type="NCBI Taxonomy" id="669202"/>
    <lineage>
        <taxon>Eukaryota</taxon>
        <taxon>Metazoa</taxon>
        <taxon>Cnidaria</taxon>
        <taxon>Myxozoa</taxon>
        <taxon>Myxosporea</taxon>
        <taxon>Bivalvulida</taxon>
        <taxon>Platysporina</taxon>
        <taxon>Myxobolidae</taxon>
        <taxon>Thelohanellus</taxon>
    </lineage>
</organism>
<dbReference type="InterPro" id="IPR005129">
    <property type="entry name" value="GTPase_ArgK"/>
</dbReference>
<dbReference type="Gene3D" id="1.20.5.170">
    <property type="match status" value="1"/>
</dbReference>
<dbReference type="Pfam" id="PF03308">
    <property type="entry name" value="MeaB"/>
    <property type="match status" value="1"/>
</dbReference>
<reference evidence="2 3" key="1">
    <citation type="journal article" date="2014" name="Genome Biol. Evol.">
        <title>The genome of the myxosporean Thelohanellus kitauei shows adaptations to nutrient acquisition within its fish host.</title>
        <authorList>
            <person name="Yang Y."/>
            <person name="Xiong J."/>
            <person name="Zhou Z."/>
            <person name="Huo F."/>
            <person name="Miao W."/>
            <person name="Ran C."/>
            <person name="Liu Y."/>
            <person name="Zhang J."/>
            <person name="Feng J."/>
            <person name="Wang M."/>
            <person name="Wang M."/>
            <person name="Wang L."/>
            <person name="Yao B."/>
        </authorList>
    </citation>
    <scope>NUCLEOTIDE SEQUENCE [LARGE SCALE GENOMIC DNA]</scope>
    <source>
        <strain evidence="2">Wuqing</strain>
    </source>
</reference>
<evidence type="ECO:0000313" key="2">
    <source>
        <dbReference type="EMBL" id="KII71413.1"/>
    </source>
</evidence>
<dbReference type="CDD" id="cd03114">
    <property type="entry name" value="MMAA-like"/>
    <property type="match status" value="1"/>
</dbReference>
<gene>
    <name evidence="2" type="ORF">RF11_11519</name>
</gene>
<comment type="caution">
    <text evidence="2">The sequence shown here is derived from an EMBL/GenBank/DDBJ whole genome shotgun (WGS) entry which is preliminary data.</text>
</comment>
<evidence type="ECO:0000313" key="3">
    <source>
        <dbReference type="Proteomes" id="UP000031668"/>
    </source>
</evidence>
<sequence>MLRRCMGSSVDLYGCYEMNYESQKLYSGIMKHDRTALAKAITMVESKNETQRHQGETILYNLLQQVQIMLKEKNNDNSIRLGITGPPGVGKSSLINLLGFKMAGVHKVAVLAIDPSSEISGGSILGDKTRMSKLTNNQNVFIRPSPNSCFLGGINNSTMDTICLCESAGYDIIMVETVGVGQSETSISRVCDMVILLVSPTSGDYLQGMKKGINEISDLILINKCDGNLVTQANETESIYRSAVGLRSDLVGSSKKVDIFKVSAQENINIDKVWRCIKSFWETNLRNGFIKTQRSRNSIKEMWSQVQYELSNKLQSRKQKEVKELQELIYKNMITPKMAARKLSQSLNL</sequence>
<dbReference type="OMA" id="QARYWFG"/>
<proteinExistence type="inferred from homology"/>
<dbReference type="PANTHER" id="PTHR23408:SF3">
    <property type="entry name" value="METHYLMALONIC ACIDURIA TYPE A PROTEIN, MITOCHONDRIAL"/>
    <property type="match status" value="1"/>
</dbReference>
<name>A0A0C2JPW3_THEKT</name>
<dbReference type="GO" id="GO:0005525">
    <property type="term" value="F:GTP binding"/>
    <property type="evidence" value="ECO:0007669"/>
    <property type="project" value="InterPro"/>
</dbReference>
<dbReference type="EMBL" id="JWZT01001777">
    <property type="protein sequence ID" value="KII71413.1"/>
    <property type="molecule type" value="Genomic_DNA"/>
</dbReference>
<dbReference type="OrthoDB" id="1476984at2759"/>
<dbReference type="Proteomes" id="UP000031668">
    <property type="component" value="Unassembled WGS sequence"/>
</dbReference>
<dbReference type="InterPro" id="IPR027417">
    <property type="entry name" value="P-loop_NTPase"/>
</dbReference>
<comment type="similarity">
    <text evidence="1">Belongs to the SIMIBI class G3E GTPase family. ArgK/MeaB subfamily.</text>
</comment>
<dbReference type="GO" id="GO:0005737">
    <property type="term" value="C:cytoplasm"/>
    <property type="evidence" value="ECO:0007669"/>
    <property type="project" value="TreeGrafter"/>
</dbReference>
<protein>
    <submittedName>
        <fullName evidence="2">Methylmalonic aciduria type A, mitochondrial</fullName>
    </submittedName>
</protein>